<protein>
    <submittedName>
        <fullName evidence="1">ENV2 protein</fullName>
    </submittedName>
</protein>
<organism evidence="1 2">
    <name type="scientific">Zapornia atra</name>
    <name type="common">Henderson crake</name>
    <dbReference type="NCBI Taxonomy" id="2585822"/>
    <lineage>
        <taxon>Eukaryota</taxon>
        <taxon>Metazoa</taxon>
        <taxon>Chordata</taxon>
        <taxon>Craniata</taxon>
        <taxon>Vertebrata</taxon>
        <taxon>Euteleostomi</taxon>
        <taxon>Archelosauria</taxon>
        <taxon>Archosauria</taxon>
        <taxon>Dinosauria</taxon>
        <taxon>Saurischia</taxon>
        <taxon>Theropoda</taxon>
        <taxon>Coelurosauria</taxon>
        <taxon>Aves</taxon>
        <taxon>Neognathae</taxon>
        <taxon>Neoaves</taxon>
        <taxon>Gruiformes</taxon>
        <taxon>Rallidae</taxon>
        <taxon>Zapornia</taxon>
    </lineage>
</organism>
<gene>
    <name evidence="1" type="primary">Fv4_0</name>
    <name evidence="1" type="ORF">ZAPATR_R14111</name>
</gene>
<accession>A0A7L3G372</accession>
<feature type="non-terminal residue" evidence="1">
    <location>
        <position position="1"/>
    </location>
</feature>
<dbReference type="Proteomes" id="UP000557426">
    <property type="component" value="Unassembled WGS sequence"/>
</dbReference>
<keyword evidence="2" id="KW-1185">Reference proteome</keyword>
<evidence type="ECO:0000313" key="2">
    <source>
        <dbReference type="Proteomes" id="UP000557426"/>
    </source>
</evidence>
<sequence length="85" mass="9603">RENNPLWTLMQATFAMINQTNPNITNDCWFCYGMKPPYYEGIATPFPFLVGNMTLPPPQCNWTNTDQQKAKLTLQEVTGTGQCVG</sequence>
<name>A0A7L3G372_9GRUI</name>
<dbReference type="Pfam" id="PF00429">
    <property type="entry name" value="TLV_coat"/>
    <property type="match status" value="1"/>
</dbReference>
<feature type="non-terminal residue" evidence="1">
    <location>
        <position position="85"/>
    </location>
</feature>
<dbReference type="EMBL" id="VZTU01040387">
    <property type="protein sequence ID" value="NXT86220.1"/>
    <property type="molecule type" value="Genomic_DNA"/>
</dbReference>
<proteinExistence type="predicted"/>
<dbReference type="AlphaFoldDB" id="A0A7L3G372"/>
<comment type="caution">
    <text evidence="1">The sequence shown here is derived from an EMBL/GenBank/DDBJ whole genome shotgun (WGS) entry which is preliminary data.</text>
</comment>
<evidence type="ECO:0000313" key="1">
    <source>
        <dbReference type="EMBL" id="NXT86220.1"/>
    </source>
</evidence>
<dbReference type="InterPro" id="IPR018154">
    <property type="entry name" value="TLV/ENV_coat_polyprotein"/>
</dbReference>
<reference evidence="1 2" key="1">
    <citation type="submission" date="2019-09" db="EMBL/GenBank/DDBJ databases">
        <title>Bird 10,000 Genomes (B10K) Project - Family phase.</title>
        <authorList>
            <person name="Zhang G."/>
        </authorList>
    </citation>
    <scope>NUCLEOTIDE SEQUENCE [LARGE SCALE GENOMIC DNA]</scope>
    <source>
        <strain evidence="1">B10K-DU-011-47</strain>
        <tissue evidence="1">Mixed tissue sample</tissue>
    </source>
</reference>